<dbReference type="EMBL" id="BSDZ01000112">
    <property type="protein sequence ID" value="GLI71394.1"/>
    <property type="molecule type" value="Genomic_DNA"/>
</dbReference>
<evidence type="ECO:0000313" key="3">
    <source>
        <dbReference type="Proteomes" id="UP001165090"/>
    </source>
</evidence>
<comment type="caution">
    <text evidence="2">The sequence shown here is derived from an EMBL/GenBank/DDBJ whole genome shotgun (WGS) entry which is preliminary data.</text>
</comment>
<evidence type="ECO:0000313" key="2">
    <source>
        <dbReference type="EMBL" id="GLI71394.1"/>
    </source>
</evidence>
<accession>A0ABQ5SP15</accession>
<reference evidence="2 3" key="1">
    <citation type="journal article" date="2023" name="IScience">
        <title>Expanded male sex-determining region conserved during the evolution of homothallism in the green alga Volvox.</title>
        <authorList>
            <person name="Yamamoto K."/>
            <person name="Matsuzaki R."/>
            <person name="Mahakham W."/>
            <person name="Heman W."/>
            <person name="Sekimoto H."/>
            <person name="Kawachi M."/>
            <person name="Minakuchi Y."/>
            <person name="Toyoda A."/>
            <person name="Nozaki H."/>
        </authorList>
    </citation>
    <scope>NUCLEOTIDE SEQUENCE [LARGE SCALE GENOMIC DNA]</scope>
    <source>
        <strain evidence="2 3">NIES-4468</strain>
    </source>
</reference>
<feature type="region of interest" description="Disordered" evidence="1">
    <location>
        <begin position="88"/>
        <end position="118"/>
    </location>
</feature>
<organism evidence="2 3">
    <name type="scientific">Volvox africanus</name>
    <dbReference type="NCBI Taxonomy" id="51714"/>
    <lineage>
        <taxon>Eukaryota</taxon>
        <taxon>Viridiplantae</taxon>
        <taxon>Chlorophyta</taxon>
        <taxon>core chlorophytes</taxon>
        <taxon>Chlorophyceae</taxon>
        <taxon>CS clade</taxon>
        <taxon>Chlamydomonadales</taxon>
        <taxon>Volvocaceae</taxon>
        <taxon>Volvox</taxon>
    </lineage>
</organism>
<protein>
    <submittedName>
        <fullName evidence="2">Uncharacterized protein</fullName>
    </submittedName>
</protein>
<dbReference type="Proteomes" id="UP001165090">
    <property type="component" value="Unassembled WGS sequence"/>
</dbReference>
<gene>
    <name evidence="2" type="ORF">VaNZ11_016592</name>
</gene>
<name>A0ABQ5SP15_9CHLO</name>
<proteinExistence type="predicted"/>
<feature type="non-terminal residue" evidence="2">
    <location>
        <position position="118"/>
    </location>
</feature>
<evidence type="ECO:0000256" key="1">
    <source>
        <dbReference type="SAM" id="MobiDB-lite"/>
    </source>
</evidence>
<sequence>MSSLGPLGPPPTAPIVNPIMWAPELPVNRPQMHTETSVSVATGICAHLMGAGPPRPEEGAPLERHVVTPIDIQDRAALAHEMTFHRTAEASGARLDPTHPKAPFGATLKNAEGELVTE</sequence>
<keyword evidence="3" id="KW-1185">Reference proteome</keyword>